<dbReference type="Proteomes" id="UP000005839">
    <property type="component" value="Unassembled WGS sequence"/>
</dbReference>
<keyword evidence="2" id="KW-1185">Reference proteome</keyword>
<protein>
    <submittedName>
        <fullName evidence="1">Uncharacterized protein</fullName>
    </submittedName>
</protein>
<proteinExistence type="predicted"/>
<dbReference type="STRING" id="314608.KT99_16801"/>
<accession>A9DF40</accession>
<dbReference type="AlphaFoldDB" id="A9DF40"/>
<gene>
    <name evidence="1" type="ORF">KT99_16801</name>
</gene>
<comment type="caution">
    <text evidence="1">The sequence shown here is derived from an EMBL/GenBank/DDBJ whole genome shotgun (WGS) entry which is preliminary data.</text>
</comment>
<name>A9DF40_9GAMM</name>
<dbReference type="EMBL" id="ABIC01000028">
    <property type="protein sequence ID" value="EDP99971.1"/>
    <property type="molecule type" value="Genomic_DNA"/>
</dbReference>
<organism evidence="1 2">
    <name type="scientific">Shewanella benthica KT99</name>
    <dbReference type="NCBI Taxonomy" id="314608"/>
    <lineage>
        <taxon>Bacteria</taxon>
        <taxon>Pseudomonadati</taxon>
        <taxon>Pseudomonadota</taxon>
        <taxon>Gammaproteobacteria</taxon>
        <taxon>Alteromonadales</taxon>
        <taxon>Shewanellaceae</taxon>
        <taxon>Shewanella</taxon>
    </lineage>
</organism>
<sequence>MWLRRGGGHVAWYSKDVMPWKHGHVECIALATDAAIKGKRQAVHEVMNYIHQAGEDIEFADENFSRHDLAAMSQAQLNR</sequence>
<reference evidence="1 2" key="1">
    <citation type="submission" date="2007-10" db="EMBL/GenBank/DDBJ databases">
        <authorList>
            <person name="Yayanos A."/>
            <person name="Ferriera S."/>
            <person name="Johnson J."/>
            <person name="Kravitz S."/>
            <person name="Halpern A."/>
            <person name="Remington K."/>
            <person name="Beeson K."/>
            <person name="Tran B."/>
            <person name="Rogers Y.-H."/>
            <person name="Friedman R."/>
            <person name="Venter J.C."/>
        </authorList>
    </citation>
    <scope>NUCLEOTIDE SEQUENCE [LARGE SCALE GENOMIC DNA]</scope>
    <source>
        <strain evidence="1 2">KT99</strain>
    </source>
</reference>
<evidence type="ECO:0000313" key="1">
    <source>
        <dbReference type="EMBL" id="EDP99971.1"/>
    </source>
</evidence>
<evidence type="ECO:0000313" key="2">
    <source>
        <dbReference type="Proteomes" id="UP000005839"/>
    </source>
</evidence>